<feature type="compositionally biased region" description="Polar residues" evidence="1">
    <location>
        <begin position="86"/>
        <end position="109"/>
    </location>
</feature>
<evidence type="ECO:0000256" key="1">
    <source>
        <dbReference type="SAM" id="MobiDB-lite"/>
    </source>
</evidence>
<comment type="caution">
    <text evidence="2">The sequence shown here is derived from an EMBL/GenBank/DDBJ whole genome shotgun (WGS) entry which is preliminary data.</text>
</comment>
<dbReference type="EMBL" id="JAAAXW010000857">
    <property type="protein sequence ID" value="KAF9536269.1"/>
    <property type="molecule type" value="Genomic_DNA"/>
</dbReference>
<sequence length="118" mass="13463">MTPLKERMNRQMPSTPRNQHRPPHEQKGQGYYQDDDYAIAHGTRRSAKDGSVYMQKTQQEDPTKELVQGLRTTQKAKRSLQHQGAAISSNERSPMPYNTGTLNNLSPTNRRAKQPQGM</sequence>
<organism evidence="2 3">
    <name type="scientific">Mortierella hygrophila</name>
    <dbReference type="NCBI Taxonomy" id="979708"/>
    <lineage>
        <taxon>Eukaryota</taxon>
        <taxon>Fungi</taxon>
        <taxon>Fungi incertae sedis</taxon>
        <taxon>Mucoromycota</taxon>
        <taxon>Mortierellomycotina</taxon>
        <taxon>Mortierellomycetes</taxon>
        <taxon>Mortierellales</taxon>
        <taxon>Mortierellaceae</taxon>
        <taxon>Mortierella</taxon>
    </lineage>
</organism>
<proteinExistence type="predicted"/>
<reference evidence="2" key="1">
    <citation type="journal article" date="2020" name="Fungal Divers.">
        <title>Resolving the Mortierellaceae phylogeny through synthesis of multi-gene phylogenetics and phylogenomics.</title>
        <authorList>
            <person name="Vandepol N."/>
            <person name="Liber J."/>
            <person name="Desiro A."/>
            <person name="Na H."/>
            <person name="Kennedy M."/>
            <person name="Barry K."/>
            <person name="Grigoriev I.V."/>
            <person name="Miller A.N."/>
            <person name="O'Donnell K."/>
            <person name="Stajich J.E."/>
            <person name="Bonito G."/>
        </authorList>
    </citation>
    <scope>NUCLEOTIDE SEQUENCE</scope>
    <source>
        <strain evidence="2">NRRL 2591</strain>
    </source>
</reference>
<dbReference type="Proteomes" id="UP000723463">
    <property type="component" value="Unassembled WGS sequence"/>
</dbReference>
<accession>A0A9P6EW18</accession>
<name>A0A9P6EW18_9FUNG</name>
<feature type="non-terminal residue" evidence="2">
    <location>
        <position position="1"/>
    </location>
</feature>
<keyword evidence="3" id="KW-1185">Reference proteome</keyword>
<feature type="region of interest" description="Disordered" evidence="1">
    <location>
        <begin position="1"/>
        <end position="118"/>
    </location>
</feature>
<gene>
    <name evidence="2" type="ORF">EC957_011756</name>
</gene>
<evidence type="ECO:0000313" key="2">
    <source>
        <dbReference type="EMBL" id="KAF9536269.1"/>
    </source>
</evidence>
<protein>
    <submittedName>
        <fullName evidence="2">Uncharacterized protein</fullName>
    </submittedName>
</protein>
<dbReference type="AlphaFoldDB" id="A0A9P6EW18"/>
<evidence type="ECO:0000313" key="3">
    <source>
        <dbReference type="Proteomes" id="UP000723463"/>
    </source>
</evidence>